<comment type="subunit">
    <text evidence="3">Homodimer.</text>
</comment>
<dbReference type="InterPro" id="IPR001544">
    <property type="entry name" value="Aminotrans_IV"/>
</dbReference>
<comment type="cofactor">
    <cofactor evidence="1">
        <name>pyridoxal 5'-phosphate</name>
        <dbReference type="ChEBI" id="CHEBI:597326"/>
    </cofactor>
</comment>
<dbReference type="NCBIfam" id="TIGR03461">
    <property type="entry name" value="pabC_Proteo"/>
    <property type="match status" value="1"/>
</dbReference>
<evidence type="ECO:0000256" key="2">
    <source>
        <dbReference type="ARBA" id="ARBA00009320"/>
    </source>
</evidence>
<comment type="pathway">
    <text evidence="7">Cofactor biosynthesis; tetrahydrofolate biosynthesis; 4-aminobenzoate from chorismate: step 2/2.</text>
</comment>
<dbReference type="PANTHER" id="PTHR42743:SF2">
    <property type="entry name" value="AMINODEOXYCHORISMATE LYASE"/>
    <property type="match status" value="1"/>
</dbReference>
<evidence type="ECO:0000256" key="1">
    <source>
        <dbReference type="ARBA" id="ARBA00001933"/>
    </source>
</evidence>
<protein>
    <recommendedName>
        <fullName evidence="8 10">Aminodeoxychorismate lyase</fullName>
        <ecNumber evidence="8 10">4.1.3.38</ecNumber>
    </recommendedName>
</protein>
<evidence type="ECO:0000256" key="10">
    <source>
        <dbReference type="NCBIfam" id="TIGR03461"/>
    </source>
</evidence>
<dbReference type="CDD" id="cd01559">
    <property type="entry name" value="ADCL_like"/>
    <property type="match status" value="1"/>
</dbReference>
<comment type="caution">
    <text evidence="11">The sequence shown here is derived from an EMBL/GenBank/DDBJ whole genome shotgun (WGS) entry which is preliminary data.</text>
</comment>
<dbReference type="NCBIfam" id="NF004761">
    <property type="entry name" value="PRK06092.1"/>
    <property type="match status" value="1"/>
</dbReference>
<gene>
    <name evidence="11" type="primary">pabC</name>
    <name evidence="11" type="ORF">GCM10007938_17400</name>
</gene>
<dbReference type="PANTHER" id="PTHR42743">
    <property type="entry name" value="AMINO-ACID AMINOTRANSFERASE"/>
    <property type="match status" value="1"/>
</dbReference>
<keyword evidence="5" id="KW-0289">Folate biosynthesis</keyword>
<comment type="similarity">
    <text evidence="2">Belongs to the class-IV pyridoxal-phosphate-dependent aminotransferase family.</text>
</comment>
<dbReference type="InterPro" id="IPR050571">
    <property type="entry name" value="Class-IV_PLP-Dep_Aminotrnsfr"/>
</dbReference>
<reference evidence="12" key="1">
    <citation type="journal article" date="2019" name="Int. J. Syst. Evol. Microbiol.">
        <title>The Global Catalogue of Microorganisms (GCM) 10K type strain sequencing project: providing services to taxonomists for standard genome sequencing and annotation.</title>
        <authorList>
            <consortium name="The Broad Institute Genomics Platform"/>
            <consortium name="The Broad Institute Genome Sequencing Center for Infectious Disease"/>
            <person name="Wu L."/>
            <person name="Ma J."/>
        </authorList>
    </citation>
    <scope>NUCLEOTIDE SEQUENCE [LARGE SCALE GENOMIC DNA]</scope>
    <source>
        <strain evidence="12">NBRC 108723</strain>
    </source>
</reference>
<dbReference type="InterPro" id="IPR043132">
    <property type="entry name" value="BCAT-like_C"/>
</dbReference>
<dbReference type="Gene3D" id="3.30.470.10">
    <property type="match status" value="1"/>
</dbReference>
<organism evidence="11 12">
    <name type="scientific">Vibrio zhanjiangensis</name>
    <dbReference type="NCBI Taxonomy" id="1046128"/>
    <lineage>
        <taxon>Bacteria</taxon>
        <taxon>Pseudomonadati</taxon>
        <taxon>Pseudomonadota</taxon>
        <taxon>Gammaproteobacteria</taxon>
        <taxon>Vibrionales</taxon>
        <taxon>Vibrionaceae</taxon>
        <taxon>Vibrio</taxon>
    </lineage>
</organism>
<keyword evidence="4" id="KW-0663">Pyridoxal phosphate</keyword>
<dbReference type="SUPFAM" id="SSF56752">
    <property type="entry name" value="D-aminoacid aminotransferase-like PLP-dependent enzymes"/>
    <property type="match status" value="1"/>
</dbReference>
<dbReference type="InterPro" id="IPR043131">
    <property type="entry name" value="BCAT-like_N"/>
</dbReference>
<comment type="catalytic activity">
    <reaction evidence="9">
        <text>4-amino-4-deoxychorismate = 4-aminobenzoate + pyruvate + H(+)</text>
        <dbReference type="Rhea" id="RHEA:16201"/>
        <dbReference type="ChEBI" id="CHEBI:15361"/>
        <dbReference type="ChEBI" id="CHEBI:15378"/>
        <dbReference type="ChEBI" id="CHEBI:17836"/>
        <dbReference type="ChEBI" id="CHEBI:58406"/>
        <dbReference type="EC" id="4.1.3.38"/>
    </reaction>
</comment>
<dbReference type="EC" id="4.1.3.38" evidence="8 10"/>
<name>A0ABQ6EXP9_9VIBR</name>
<evidence type="ECO:0000313" key="12">
    <source>
        <dbReference type="Proteomes" id="UP001157138"/>
    </source>
</evidence>
<dbReference type="GO" id="GO:0016829">
    <property type="term" value="F:lyase activity"/>
    <property type="evidence" value="ECO:0007669"/>
    <property type="project" value="UniProtKB-KW"/>
</dbReference>
<dbReference type="Pfam" id="PF01063">
    <property type="entry name" value="Aminotran_4"/>
    <property type="match status" value="1"/>
</dbReference>
<keyword evidence="12" id="KW-1185">Reference proteome</keyword>
<evidence type="ECO:0000256" key="5">
    <source>
        <dbReference type="ARBA" id="ARBA00022909"/>
    </source>
</evidence>
<evidence type="ECO:0000256" key="7">
    <source>
        <dbReference type="ARBA" id="ARBA00035633"/>
    </source>
</evidence>
<evidence type="ECO:0000313" key="11">
    <source>
        <dbReference type="EMBL" id="GLT17962.1"/>
    </source>
</evidence>
<dbReference type="InterPro" id="IPR017824">
    <property type="entry name" value="Aminodeoxychorismate_lyase_IV"/>
</dbReference>
<accession>A0ABQ6EXP9</accession>
<evidence type="ECO:0000256" key="4">
    <source>
        <dbReference type="ARBA" id="ARBA00022898"/>
    </source>
</evidence>
<keyword evidence="6 11" id="KW-0456">Lyase</keyword>
<dbReference type="EMBL" id="BSPW01000029">
    <property type="protein sequence ID" value="GLT17962.1"/>
    <property type="molecule type" value="Genomic_DNA"/>
</dbReference>
<evidence type="ECO:0000256" key="6">
    <source>
        <dbReference type="ARBA" id="ARBA00023239"/>
    </source>
</evidence>
<proteinExistence type="inferred from homology"/>
<dbReference type="Gene3D" id="3.20.10.10">
    <property type="entry name" value="D-amino Acid Aminotransferase, subunit A, domain 2"/>
    <property type="match status" value="1"/>
</dbReference>
<dbReference type="Proteomes" id="UP001157138">
    <property type="component" value="Unassembled WGS sequence"/>
</dbReference>
<evidence type="ECO:0000256" key="8">
    <source>
        <dbReference type="ARBA" id="ARBA00035676"/>
    </source>
</evidence>
<sequence length="287" mass="32273">MIKRLNAQALGRFFIYVEDDMYWLNGQLAETISLSDRSFQYGDGCFTTMLVKKGSVQYWDMHKERMQSCLDLLKIPSPDWLQVENWLDKASIQSAKSGLKLHVSRGEGGRGYSPNHIAKMNITISAFDYPEHYNKWSTDGLSLGICSLRLGLNPMLAGHKHNNRLEQVLLKGEMDEKGFSDGIVLDINGNVIETTVANIFWVKEGIIYTPNLSYAGVKGVMQRVIFELTSKGRLDVQVGHYDLQQLYNAEEVFVSNSLLGVAPITAVGTQTYVKGPITKQIQEMINL</sequence>
<evidence type="ECO:0000256" key="3">
    <source>
        <dbReference type="ARBA" id="ARBA00011738"/>
    </source>
</evidence>
<evidence type="ECO:0000256" key="9">
    <source>
        <dbReference type="ARBA" id="ARBA00049529"/>
    </source>
</evidence>
<dbReference type="InterPro" id="IPR036038">
    <property type="entry name" value="Aminotransferase-like"/>
</dbReference>